<reference evidence="2" key="1">
    <citation type="submission" date="2022-05" db="EMBL/GenBank/DDBJ databases">
        <authorList>
            <person name="Okamura Y."/>
        </authorList>
    </citation>
    <scope>NUCLEOTIDE SEQUENCE</scope>
</reference>
<evidence type="ECO:0000313" key="3">
    <source>
        <dbReference type="Proteomes" id="UP001152562"/>
    </source>
</evidence>
<keyword evidence="1" id="KW-0812">Transmembrane</keyword>
<keyword evidence="1" id="KW-0472">Membrane</keyword>
<comment type="caution">
    <text evidence="2">The sequence shown here is derived from an EMBL/GenBank/DDBJ whole genome shotgun (WGS) entry which is preliminary data.</text>
</comment>
<name>A0A9P0X0J4_PIEBR</name>
<keyword evidence="3" id="KW-1185">Reference proteome</keyword>
<sequence length="143" mass="15941">MADIAREYLENSLENEYILNTNQESSINDIETHDKIQESESIMTHSSSFVLARNDSQLSGDVDRWMGDSPTEVPLRGISAIFNSAGLLVAQLGRLCSHIRCQLRHMSETTRARDIFATAMDVILVVYAVGFLILSMYQASLIG</sequence>
<evidence type="ECO:0000256" key="1">
    <source>
        <dbReference type="SAM" id="Phobius"/>
    </source>
</evidence>
<dbReference type="Proteomes" id="UP001152562">
    <property type="component" value="Unassembled WGS sequence"/>
</dbReference>
<evidence type="ECO:0000313" key="2">
    <source>
        <dbReference type="EMBL" id="CAH3934634.1"/>
    </source>
</evidence>
<keyword evidence="1" id="KW-1133">Transmembrane helix</keyword>
<organism evidence="2 3">
    <name type="scientific">Pieris brassicae</name>
    <name type="common">White butterfly</name>
    <name type="synonym">Large white butterfly</name>
    <dbReference type="NCBI Taxonomy" id="7116"/>
    <lineage>
        <taxon>Eukaryota</taxon>
        <taxon>Metazoa</taxon>
        <taxon>Ecdysozoa</taxon>
        <taxon>Arthropoda</taxon>
        <taxon>Hexapoda</taxon>
        <taxon>Insecta</taxon>
        <taxon>Pterygota</taxon>
        <taxon>Neoptera</taxon>
        <taxon>Endopterygota</taxon>
        <taxon>Lepidoptera</taxon>
        <taxon>Glossata</taxon>
        <taxon>Ditrysia</taxon>
        <taxon>Papilionoidea</taxon>
        <taxon>Pieridae</taxon>
        <taxon>Pierinae</taxon>
        <taxon>Pieris</taxon>
    </lineage>
</organism>
<accession>A0A9P0X0J4</accession>
<gene>
    <name evidence="2" type="ORF">PIBRA_LOCUS1255</name>
</gene>
<dbReference type="EMBL" id="CALOZG010000001">
    <property type="protein sequence ID" value="CAH3934634.1"/>
    <property type="molecule type" value="Genomic_DNA"/>
</dbReference>
<proteinExistence type="predicted"/>
<protein>
    <submittedName>
        <fullName evidence="2">Uncharacterized protein</fullName>
    </submittedName>
</protein>
<dbReference type="AlphaFoldDB" id="A0A9P0X0J4"/>
<feature type="transmembrane region" description="Helical" evidence="1">
    <location>
        <begin position="115"/>
        <end position="137"/>
    </location>
</feature>